<organism evidence="2 3">
    <name type="scientific">Lophium mytilinum</name>
    <dbReference type="NCBI Taxonomy" id="390894"/>
    <lineage>
        <taxon>Eukaryota</taxon>
        <taxon>Fungi</taxon>
        <taxon>Dikarya</taxon>
        <taxon>Ascomycota</taxon>
        <taxon>Pezizomycotina</taxon>
        <taxon>Dothideomycetes</taxon>
        <taxon>Pleosporomycetidae</taxon>
        <taxon>Mytilinidiales</taxon>
        <taxon>Mytilinidiaceae</taxon>
        <taxon>Lophium</taxon>
    </lineage>
</organism>
<reference evidence="2" key="1">
    <citation type="journal article" date="2020" name="Stud. Mycol.">
        <title>101 Dothideomycetes genomes: a test case for predicting lifestyles and emergence of pathogens.</title>
        <authorList>
            <person name="Haridas S."/>
            <person name="Albert R."/>
            <person name="Binder M."/>
            <person name="Bloem J."/>
            <person name="Labutti K."/>
            <person name="Salamov A."/>
            <person name="Andreopoulos B."/>
            <person name="Baker S."/>
            <person name="Barry K."/>
            <person name="Bills G."/>
            <person name="Bluhm B."/>
            <person name="Cannon C."/>
            <person name="Castanera R."/>
            <person name="Culley D."/>
            <person name="Daum C."/>
            <person name="Ezra D."/>
            <person name="Gonzalez J."/>
            <person name="Henrissat B."/>
            <person name="Kuo A."/>
            <person name="Liang C."/>
            <person name="Lipzen A."/>
            <person name="Lutzoni F."/>
            <person name="Magnuson J."/>
            <person name="Mondo S."/>
            <person name="Nolan M."/>
            <person name="Ohm R."/>
            <person name="Pangilinan J."/>
            <person name="Park H.-J."/>
            <person name="Ramirez L."/>
            <person name="Alfaro M."/>
            <person name="Sun H."/>
            <person name="Tritt A."/>
            <person name="Yoshinaga Y."/>
            <person name="Zwiers L.-H."/>
            <person name="Turgeon B."/>
            <person name="Goodwin S."/>
            <person name="Spatafora J."/>
            <person name="Crous P."/>
            <person name="Grigoriev I."/>
        </authorList>
    </citation>
    <scope>NUCLEOTIDE SEQUENCE</scope>
    <source>
        <strain evidence="2">CBS 269.34</strain>
    </source>
</reference>
<evidence type="ECO:0000313" key="3">
    <source>
        <dbReference type="Proteomes" id="UP000799750"/>
    </source>
</evidence>
<evidence type="ECO:0000313" key="2">
    <source>
        <dbReference type="EMBL" id="KAF2492656.1"/>
    </source>
</evidence>
<feature type="region of interest" description="Disordered" evidence="1">
    <location>
        <begin position="130"/>
        <end position="153"/>
    </location>
</feature>
<dbReference type="AlphaFoldDB" id="A0A6A6QKU8"/>
<dbReference type="EMBL" id="MU004193">
    <property type="protein sequence ID" value="KAF2492656.1"/>
    <property type="molecule type" value="Genomic_DNA"/>
</dbReference>
<evidence type="ECO:0000256" key="1">
    <source>
        <dbReference type="SAM" id="MobiDB-lite"/>
    </source>
</evidence>
<sequence>MDGMARETMLAAPDRAQQTSAHGAAVGISVSAGVPDVPSSLSLRAVVPAQQPRRDVADQMADGGRALQQITGPRSLPRASPRIPLFTRREQGPSAVISRSSPTDPACSGRRRAVLVNVCDGTLRAARVRHLPRAPRPPLTGRGRAAPARERDS</sequence>
<feature type="region of interest" description="Disordered" evidence="1">
    <location>
        <begin position="67"/>
        <end position="108"/>
    </location>
</feature>
<accession>A0A6A6QKU8</accession>
<dbReference type="Proteomes" id="UP000799750">
    <property type="component" value="Unassembled WGS sequence"/>
</dbReference>
<gene>
    <name evidence="2" type="ORF">BU16DRAFT_563968</name>
</gene>
<name>A0A6A6QKU8_9PEZI</name>
<proteinExistence type="predicted"/>
<keyword evidence="3" id="KW-1185">Reference proteome</keyword>
<protein>
    <submittedName>
        <fullName evidence="2">Uncharacterized protein</fullName>
    </submittedName>
</protein>